<reference evidence="1" key="1">
    <citation type="submission" date="2023-04" db="EMBL/GenBank/DDBJ databases">
        <title>Draft Genome sequencing of Naganishia species isolated from polar environments using Oxford Nanopore Technology.</title>
        <authorList>
            <person name="Leo P."/>
            <person name="Venkateswaran K."/>
        </authorList>
    </citation>
    <scope>NUCLEOTIDE SEQUENCE</scope>
    <source>
        <strain evidence="1">MNA-CCFEE 5425</strain>
    </source>
</reference>
<evidence type="ECO:0000313" key="1">
    <source>
        <dbReference type="EMBL" id="KAJ9116862.1"/>
    </source>
</evidence>
<name>A0ACC2X0S7_9TREE</name>
<protein>
    <submittedName>
        <fullName evidence="1">Uncharacterized protein</fullName>
    </submittedName>
</protein>
<keyword evidence="2" id="KW-1185">Reference proteome</keyword>
<comment type="caution">
    <text evidence="1">The sequence shown here is derived from an EMBL/GenBank/DDBJ whole genome shotgun (WGS) entry which is preliminary data.</text>
</comment>
<proteinExistence type="predicted"/>
<dbReference type="EMBL" id="JASBWU010000013">
    <property type="protein sequence ID" value="KAJ9116862.1"/>
    <property type="molecule type" value="Genomic_DNA"/>
</dbReference>
<organism evidence="1 2">
    <name type="scientific">Naganishia vaughanmartiniae</name>
    <dbReference type="NCBI Taxonomy" id="1424756"/>
    <lineage>
        <taxon>Eukaryota</taxon>
        <taxon>Fungi</taxon>
        <taxon>Dikarya</taxon>
        <taxon>Basidiomycota</taxon>
        <taxon>Agaricomycotina</taxon>
        <taxon>Tremellomycetes</taxon>
        <taxon>Filobasidiales</taxon>
        <taxon>Filobasidiaceae</taxon>
        <taxon>Naganishia</taxon>
    </lineage>
</organism>
<accession>A0ACC2X0S7</accession>
<gene>
    <name evidence="1" type="ORF">QFC22_004519</name>
</gene>
<evidence type="ECO:0000313" key="2">
    <source>
        <dbReference type="Proteomes" id="UP001243375"/>
    </source>
</evidence>
<dbReference type="Proteomes" id="UP001243375">
    <property type="component" value="Unassembled WGS sequence"/>
</dbReference>
<sequence length="307" mass="34258">MVKRAKCNRKQHPYQAPVPSPVPTDSYFSRFTAPTRTEHYTRPPISAGNPSGYPPRNAESVLSPSAAPQSTGGWKSSPGGGGKKAGLGWNGQSGTQWKQFLDVPNNQFGWTYNWASARNADGKYPEGLNYVPMLHGDKFEHPAEWETNKEKFQDWHVTHVMSFNEPDKPISAGGSDMPLDTAVELHQKDFTAELNKKYKIVAPAYSGLDEFIEWDTACKAKGGCNYDVVSLHFYGDDPVALGTLLTDAQKEFPDKPLWVTEIGCIKYGETTEFCTDEKVIEFMKKALPILVARTERYSWQGSFASFE</sequence>